<comment type="similarity">
    <text evidence="1">Belongs to the isochorismatase family.</text>
</comment>
<keyword evidence="4 10" id="KW-0378">Hydrolase</keyword>
<comment type="pathway">
    <text evidence="5">Cofactor biosynthesis; nicotinate biosynthesis; nicotinate from nicotinamide: step 1/1.</text>
</comment>
<dbReference type="InterPro" id="IPR052347">
    <property type="entry name" value="Isochorismatase_Nicotinamidase"/>
</dbReference>
<dbReference type="InterPro" id="IPR006311">
    <property type="entry name" value="TAT_signal"/>
</dbReference>
<evidence type="ECO:0000259" key="9">
    <source>
        <dbReference type="Pfam" id="PF00857"/>
    </source>
</evidence>
<dbReference type="GO" id="GO:0008936">
    <property type="term" value="F:nicotinamidase activity"/>
    <property type="evidence" value="ECO:0007669"/>
    <property type="project" value="UniProtKB-EC"/>
</dbReference>
<dbReference type="RefSeq" id="WP_244304668.1">
    <property type="nucleotide sequence ID" value="NZ_JBHUFA010000015.1"/>
</dbReference>
<dbReference type="PANTHER" id="PTHR11080">
    <property type="entry name" value="PYRAZINAMIDASE/NICOTINAMIDASE"/>
    <property type="match status" value="1"/>
</dbReference>
<evidence type="ECO:0000256" key="5">
    <source>
        <dbReference type="ARBA" id="ARBA00037900"/>
    </source>
</evidence>
<dbReference type="NCBIfam" id="NF008623">
    <property type="entry name" value="PRK11609.1"/>
    <property type="match status" value="1"/>
</dbReference>
<dbReference type="PANTHER" id="PTHR11080:SF2">
    <property type="entry name" value="LD05707P"/>
    <property type="match status" value="1"/>
</dbReference>
<keyword evidence="3" id="KW-0479">Metal-binding</keyword>
<feature type="domain" description="Isochorismatase-like" evidence="9">
    <location>
        <begin position="45"/>
        <end position="237"/>
    </location>
</feature>
<evidence type="ECO:0000256" key="3">
    <source>
        <dbReference type="ARBA" id="ARBA00022723"/>
    </source>
</evidence>
<reference evidence="11" key="1">
    <citation type="journal article" date="2019" name="Int. J. Syst. Evol. Microbiol.">
        <title>The Global Catalogue of Microorganisms (GCM) 10K type strain sequencing project: providing services to taxonomists for standard genome sequencing and annotation.</title>
        <authorList>
            <consortium name="The Broad Institute Genomics Platform"/>
            <consortium name="The Broad Institute Genome Sequencing Center for Infectious Disease"/>
            <person name="Wu L."/>
            <person name="Ma J."/>
        </authorList>
    </citation>
    <scope>NUCLEOTIDE SEQUENCE [LARGE SCALE GENOMIC DNA]</scope>
    <source>
        <strain evidence="11">JCM 3369</strain>
    </source>
</reference>
<dbReference type="Pfam" id="PF00857">
    <property type="entry name" value="Isochorismatase"/>
    <property type="match status" value="1"/>
</dbReference>
<keyword evidence="11" id="KW-1185">Reference proteome</keyword>
<feature type="chain" id="PRO_5046873125" description="nicotinamidase" evidence="8">
    <location>
        <begin position="35"/>
        <end position="245"/>
    </location>
</feature>
<organism evidence="10 11">
    <name type="scientific">Roseibium aestuarii</name>
    <dbReference type="NCBI Taxonomy" id="2600299"/>
    <lineage>
        <taxon>Bacteria</taxon>
        <taxon>Pseudomonadati</taxon>
        <taxon>Pseudomonadota</taxon>
        <taxon>Alphaproteobacteria</taxon>
        <taxon>Hyphomicrobiales</taxon>
        <taxon>Stappiaceae</taxon>
        <taxon>Roseibium</taxon>
    </lineage>
</organism>
<evidence type="ECO:0000313" key="11">
    <source>
        <dbReference type="Proteomes" id="UP001597327"/>
    </source>
</evidence>
<name>A0ABW4JYK7_9HYPH</name>
<dbReference type="EC" id="3.5.1.19" evidence="6"/>
<dbReference type="EMBL" id="JBHUFA010000015">
    <property type="protein sequence ID" value="MFD1697260.1"/>
    <property type="molecule type" value="Genomic_DNA"/>
</dbReference>
<accession>A0ABW4JYK7</accession>
<evidence type="ECO:0000313" key="10">
    <source>
        <dbReference type="EMBL" id="MFD1697260.1"/>
    </source>
</evidence>
<dbReference type="Gene3D" id="3.40.50.850">
    <property type="entry name" value="Isochorismatase-like"/>
    <property type="match status" value="1"/>
</dbReference>
<dbReference type="InterPro" id="IPR036380">
    <property type="entry name" value="Isochorismatase-like_sf"/>
</dbReference>
<evidence type="ECO:0000256" key="8">
    <source>
        <dbReference type="SAM" id="SignalP"/>
    </source>
</evidence>
<evidence type="ECO:0000256" key="1">
    <source>
        <dbReference type="ARBA" id="ARBA00006336"/>
    </source>
</evidence>
<keyword evidence="8" id="KW-0732">Signal</keyword>
<evidence type="ECO:0000256" key="7">
    <source>
        <dbReference type="ARBA" id="ARBA00043224"/>
    </source>
</evidence>
<dbReference type="PROSITE" id="PS51318">
    <property type="entry name" value="TAT"/>
    <property type="match status" value="1"/>
</dbReference>
<dbReference type="InterPro" id="IPR000868">
    <property type="entry name" value="Isochorismatase-like_dom"/>
</dbReference>
<dbReference type="CDD" id="cd01011">
    <property type="entry name" value="nicotinamidase"/>
    <property type="match status" value="1"/>
</dbReference>
<evidence type="ECO:0000256" key="2">
    <source>
        <dbReference type="ARBA" id="ARBA00022642"/>
    </source>
</evidence>
<dbReference type="SUPFAM" id="SSF52499">
    <property type="entry name" value="Isochorismatase-like hydrolases"/>
    <property type="match status" value="1"/>
</dbReference>
<evidence type="ECO:0000256" key="4">
    <source>
        <dbReference type="ARBA" id="ARBA00022801"/>
    </source>
</evidence>
<gene>
    <name evidence="10" type="primary">pncA</name>
    <name evidence="10" type="ORF">ACFSC7_17220</name>
</gene>
<dbReference type="Proteomes" id="UP001597327">
    <property type="component" value="Unassembled WGS sequence"/>
</dbReference>
<keyword evidence="2" id="KW-0662">Pyridine nucleotide biosynthesis</keyword>
<comment type="caution">
    <text evidence="10">The sequence shown here is derived from an EMBL/GenBank/DDBJ whole genome shotgun (WGS) entry which is preliminary data.</text>
</comment>
<evidence type="ECO:0000256" key="6">
    <source>
        <dbReference type="ARBA" id="ARBA00039017"/>
    </source>
</evidence>
<sequence length="245" mass="25769">MSQFDFSMNRRGLLGLGAAAGASALLGPLGKALAAGTITPGPNAVLLVIDVQNCFLPGGTLPVSEGDQVVPIINALSSKFANVVLTQDWHTADHTSFASNHEGKAPFETVELDYGTQVLWPDHCVQGTQDAALAPGLDIPHAQLIIRKGYHSEVDSYSTFLNADKTTRTGLTGYLQERGLTEVYACGLATDFCVAWSAIDARAAGLVVSVIEDACRAIDLNGSLEAAWSTMSEAGVTRVQSTDFA</sequence>
<feature type="signal peptide" evidence="8">
    <location>
        <begin position="1"/>
        <end position="34"/>
    </location>
</feature>
<protein>
    <recommendedName>
        <fullName evidence="6">nicotinamidase</fullName>
        <ecNumber evidence="6">3.5.1.19</ecNumber>
    </recommendedName>
    <alternativeName>
        <fullName evidence="7">Nicotinamide deamidase</fullName>
    </alternativeName>
</protein>
<proteinExistence type="inferred from homology"/>